<keyword evidence="5 7" id="KW-0413">Isomerase</keyword>
<dbReference type="SUPFAM" id="SSF53681">
    <property type="entry name" value="Aspartate/glutamate racemase"/>
    <property type="match status" value="2"/>
</dbReference>
<dbReference type="GO" id="GO:0008881">
    <property type="term" value="F:glutamate racemase activity"/>
    <property type="evidence" value="ECO:0007669"/>
    <property type="project" value="UniProtKB-UniRule"/>
</dbReference>
<evidence type="ECO:0000313" key="8">
    <source>
        <dbReference type="EMBL" id="NEN21964.1"/>
    </source>
</evidence>
<dbReference type="PANTHER" id="PTHR21198">
    <property type="entry name" value="GLUTAMATE RACEMASE"/>
    <property type="match status" value="1"/>
</dbReference>
<dbReference type="Gene3D" id="3.40.50.1860">
    <property type="match status" value="2"/>
</dbReference>
<dbReference type="InterPro" id="IPR001920">
    <property type="entry name" value="Asp/Glu_race"/>
</dbReference>
<dbReference type="InterPro" id="IPR018187">
    <property type="entry name" value="Asp/Glu_racemase_AS_1"/>
</dbReference>
<feature type="binding site" evidence="7">
    <location>
        <begin position="46"/>
        <end position="47"/>
    </location>
    <ligand>
        <name>substrate</name>
    </ligand>
</feature>
<dbReference type="InterPro" id="IPR004391">
    <property type="entry name" value="Glu_race"/>
</dbReference>
<dbReference type="PROSITE" id="PS00924">
    <property type="entry name" value="ASP_GLU_RACEMASE_2"/>
    <property type="match status" value="1"/>
</dbReference>
<evidence type="ECO:0000256" key="4">
    <source>
        <dbReference type="ARBA" id="ARBA00022984"/>
    </source>
</evidence>
<reference evidence="8 9" key="1">
    <citation type="submission" date="2020-02" db="EMBL/GenBank/DDBJ databases">
        <title>Out from the shadows clarifying the taxonomy of the family Cryomorphaceae and related taxa by utilizing the GTDB taxonomic framework.</title>
        <authorList>
            <person name="Bowman J.P."/>
        </authorList>
    </citation>
    <scope>NUCLEOTIDE SEQUENCE [LARGE SCALE GENOMIC DNA]</scope>
    <source>
        <strain evidence="8 9">QSSC 1-22</strain>
    </source>
</reference>
<organism evidence="8 9">
    <name type="scientific">Cryomorpha ignava</name>
    <dbReference type="NCBI Taxonomy" id="101383"/>
    <lineage>
        <taxon>Bacteria</taxon>
        <taxon>Pseudomonadati</taxon>
        <taxon>Bacteroidota</taxon>
        <taxon>Flavobacteriia</taxon>
        <taxon>Flavobacteriales</taxon>
        <taxon>Cryomorphaceae</taxon>
        <taxon>Cryomorpha</taxon>
    </lineage>
</organism>
<evidence type="ECO:0000256" key="1">
    <source>
        <dbReference type="ARBA" id="ARBA00001602"/>
    </source>
</evidence>
<dbReference type="RefSeq" id="WP_163282686.1">
    <property type="nucleotide sequence ID" value="NZ_JAAGVY010000001.1"/>
</dbReference>
<accession>A0A7K3WKE4</accession>
<evidence type="ECO:0000256" key="3">
    <source>
        <dbReference type="ARBA" id="ARBA00022960"/>
    </source>
</evidence>
<keyword evidence="9" id="KW-1185">Reference proteome</keyword>
<evidence type="ECO:0000256" key="5">
    <source>
        <dbReference type="ARBA" id="ARBA00023235"/>
    </source>
</evidence>
<dbReference type="EC" id="5.1.1.3" evidence="2 7"/>
<dbReference type="GO" id="GO:0008360">
    <property type="term" value="P:regulation of cell shape"/>
    <property type="evidence" value="ECO:0007669"/>
    <property type="project" value="UniProtKB-KW"/>
</dbReference>
<dbReference type="FunFam" id="3.40.50.1860:FF:000001">
    <property type="entry name" value="Glutamate racemase"/>
    <property type="match status" value="1"/>
</dbReference>
<dbReference type="InterPro" id="IPR015942">
    <property type="entry name" value="Asp/Glu/hydantoin_racemase"/>
</dbReference>
<feature type="binding site" evidence="7">
    <location>
        <begin position="14"/>
        <end position="15"/>
    </location>
    <ligand>
        <name>substrate</name>
    </ligand>
</feature>
<gene>
    <name evidence="7" type="primary">murI</name>
    <name evidence="8" type="ORF">G3O08_00405</name>
</gene>
<comment type="similarity">
    <text evidence="7">Belongs to the aspartate/glutamate racemases family.</text>
</comment>
<dbReference type="NCBIfam" id="TIGR00067">
    <property type="entry name" value="glut_race"/>
    <property type="match status" value="1"/>
</dbReference>
<evidence type="ECO:0000256" key="6">
    <source>
        <dbReference type="ARBA" id="ARBA00023316"/>
    </source>
</evidence>
<sequence>MKTKSDNRPIGIFDSGIGGLTVASAIAKRMPNEQIIYFGDTAHLPYGDKSPDAIRTYSAGIFEFLKSKNCKAVVIACNTASAVATTTVRALAGKDILVINVIDPTSRYVASKFSKGKIGVIATKATVNSRIYAKRIEKRNENLKVTMLATPLLVSMIEEGFFNNNISQAIIDSYLSKSNLKDIDGLILGCTHFPLIKNEVQKYYKSHTEVIDSTEIVAEHTHHVLEKHGLLNQKSGGVHHFYVSDITPSFDASTKLFFGKKLKLEKKNLWV</sequence>
<name>A0A7K3WKE4_9FLAO</name>
<dbReference type="GO" id="GO:0009252">
    <property type="term" value="P:peptidoglycan biosynthetic process"/>
    <property type="evidence" value="ECO:0007669"/>
    <property type="project" value="UniProtKB-UniRule"/>
</dbReference>
<comment type="pathway">
    <text evidence="7">Cell wall biogenesis; peptidoglycan biosynthesis.</text>
</comment>
<dbReference type="AlphaFoldDB" id="A0A7K3WKE4"/>
<evidence type="ECO:0000256" key="7">
    <source>
        <dbReference type="HAMAP-Rule" id="MF_00258"/>
    </source>
</evidence>
<evidence type="ECO:0000313" key="9">
    <source>
        <dbReference type="Proteomes" id="UP000486602"/>
    </source>
</evidence>
<keyword evidence="3 7" id="KW-0133">Cell shape</keyword>
<dbReference type="UniPathway" id="UPA00219"/>
<dbReference type="PANTHER" id="PTHR21198:SF2">
    <property type="entry name" value="GLUTAMATE RACEMASE"/>
    <property type="match status" value="1"/>
</dbReference>
<keyword evidence="6 7" id="KW-0961">Cell wall biogenesis/degradation</keyword>
<dbReference type="Pfam" id="PF01177">
    <property type="entry name" value="Asp_Glu_race"/>
    <property type="match status" value="1"/>
</dbReference>
<dbReference type="HAMAP" id="MF_00258">
    <property type="entry name" value="Glu_racemase"/>
    <property type="match status" value="1"/>
</dbReference>
<keyword evidence="4 7" id="KW-0573">Peptidoglycan synthesis</keyword>
<protein>
    <recommendedName>
        <fullName evidence="2 7">Glutamate racemase</fullName>
        <ecNumber evidence="2 7">5.1.1.3</ecNumber>
    </recommendedName>
</protein>
<feature type="active site" description="Proton donor/acceptor" evidence="7">
    <location>
        <position position="190"/>
    </location>
</feature>
<dbReference type="EMBL" id="JAAGVY010000001">
    <property type="protein sequence ID" value="NEN21964.1"/>
    <property type="molecule type" value="Genomic_DNA"/>
</dbReference>
<comment type="caution">
    <text evidence="8">The sequence shown here is derived from an EMBL/GenBank/DDBJ whole genome shotgun (WGS) entry which is preliminary data.</text>
</comment>
<comment type="catalytic activity">
    <reaction evidence="1 7">
        <text>L-glutamate = D-glutamate</text>
        <dbReference type="Rhea" id="RHEA:12813"/>
        <dbReference type="ChEBI" id="CHEBI:29985"/>
        <dbReference type="ChEBI" id="CHEBI:29986"/>
        <dbReference type="EC" id="5.1.1.3"/>
    </reaction>
</comment>
<evidence type="ECO:0000256" key="2">
    <source>
        <dbReference type="ARBA" id="ARBA00013090"/>
    </source>
</evidence>
<dbReference type="PROSITE" id="PS00923">
    <property type="entry name" value="ASP_GLU_RACEMASE_1"/>
    <property type="match status" value="1"/>
</dbReference>
<dbReference type="Proteomes" id="UP000486602">
    <property type="component" value="Unassembled WGS sequence"/>
</dbReference>
<dbReference type="InterPro" id="IPR033134">
    <property type="entry name" value="Asp/Glu_racemase_AS_2"/>
</dbReference>
<dbReference type="GO" id="GO:0071555">
    <property type="term" value="P:cell wall organization"/>
    <property type="evidence" value="ECO:0007669"/>
    <property type="project" value="UniProtKB-KW"/>
</dbReference>
<feature type="binding site" evidence="7">
    <location>
        <begin position="191"/>
        <end position="192"/>
    </location>
    <ligand>
        <name>substrate</name>
    </ligand>
</feature>
<comment type="function">
    <text evidence="7">Provides the (R)-glutamate required for cell wall biosynthesis.</text>
</comment>
<proteinExistence type="inferred from homology"/>
<feature type="active site" description="Proton donor/acceptor" evidence="7">
    <location>
        <position position="77"/>
    </location>
</feature>
<feature type="binding site" evidence="7">
    <location>
        <begin position="78"/>
        <end position="79"/>
    </location>
    <ligand>
        <name>substrate</name>
    </ligand>
</feature>